<dbReference type="AlphaFoldDB" id="A0A1I0WYM1"/>
<evidence type="ECO:0000256" key="5">
    <source>
        <dbReference type="SAM" id="Phobius"/>
    </source>
</evidence>
<dbReference type="GO" id="GO:0016765">
    <property type="term" value="F:transferase activity, transferring alkyl or aryl (other than methyl) groups"/>
    <property type="evidence" value="ECO:0007669"/>
    <property type="project" value="InterPro"/>
</dbReference>
<accession>A0A1I0WYM1</accession>
<comment type="subcellular location">
    <subcellularLocation>
        <location evidence="1">Membrane</location>
        <topology evidence="1">Multi-pass membrane protein</topology>
    </subcellularLocation>
</comment>
<reference evidence="7" key="1">
    <citation type="submission" date="2016-10" db="EMBL/GenBank/DDBJ databases">
        <authorList>
            <person name="Varghese N."/>
            <person name="Submissions S."/>
        </authorList>
    </citation>
    <scope>NUCLEOTIDE SEQUENCE [LARGE SCALE GENOMIC DNA]</scope>
    <source>
        <strain evidence="7">CGMCC 4.3568</strain>
    </source>
</reference>
<dbReference type="GO" id="GO:0016020">
    <property type="term" value="C:membrane"/>
    <property type="evidence" value="ECO:0007669"/>
    <property type="project" value="UniProtKB-SubCell"/>
</dbReference>
<keyword evidence="4 5" id="KW-0472">Membrane</keyword>
<evidence type="ECO:0000256" key="2">
    <source>
        <dbReference type="ARBA" id="ARBA00022692"/>
    </source>
</evidence>
<feature type="transmembrane region" description="Helical" evidence="5">
    <location>
        <begin position="100"/>
        <end position="118"/>
    </location>
</feature>
<sequence length="309" mass="32219">MPGLTRTPTRGLWGDLVVLHRLEHPLPVMYVCYASWGACYATGDVRGLLHPPVLLAILANLLLLIGGLALNNIVDVPTDRQHKDKAYLSSAALRVGEQKALWLALTETAAGLILSIVVSVVTGRWIVAAMALGIALLHVLYNVRPVRLKGRGLAGSIAFGLSVVALPSLLSHGAVSQTLPGWVLAVLAGASVLAVGRTVWWSAPDRAADLISGVATPAARYGVPRTLVLSCLILLSGLVLLGGGLWAHFGFVTVVAGALAHAVFTGTAVFQLLRATRGIAPTASAMRRHALLLVLAGELSIALVPLLAS</sequence>
<feature type="transmembrane region" description="Helical" evidence="5">
    <location>
        <begin position="53"/>
        <end position="74"/>
    </location>
</feature>
<dbReference type="Pfam" id="PF01040">
    <property type="entry name" value="UbiA"/>
    <property type="match status" value="1"/>
</dbReference>
<keyword evidence="2 5" id="KW-0812">Transmembrane</keyword>
<organism evidence="6 7">
    <name type="scientific">Amycolatopsis marina</name>
    <dbReference type="NCBI Taxonomy" id="490629"/>
    <lineage>
        <taxon>Bacteria</taxon>
        <taxon>Bacillati</taxon>
        <taxon>Actinomycetota</taxon>
        <taxon>Actinomycetes</taxon>
        <taxon>Pseudonocardiales</taxon>
        <taxon>Pseudonocardiaceae</taxon>
        <taxon>Amycolatopsis</taxon>
    </lineage>
</organism>
<feature type="transmembrane region" description="Helical" evidence="5">
    <location>
        <begin position="290"/>
        <end position="308"/>
    </location>
</feature>
<feature type="transmembrane region" description="Helical" evidence="5">
    <location>
        <begin position="222"/>
        <end position="243"/>
    </location>
</feature>
<evidence type="ECO:0000256" key="1">
    <source>
        <dbReference type="ARBA" id="ARBA00004141"/>
    </source>
</evidence>
<dbReference type="Gene3D" id="1.10.357.140">
    <property type="entry name" value="UbiA prenyltransferase"/>
    <property type="match status" value="1"/>
</dbReference>
<dbReference type="EMBL" id="FOKG01000002">
    <property type="protein sequence ID" value="SFA93839.1"/>
    <property type="molecule type" value="Genomic_DNA"/>
</dbReference>
<dbReference type="InterPro" id="IPR050475">
    <property type="entry name" value="Prenyltransferase_related"/>
</dbReference>
<name>A0A1I0WYM1_9PSEU</name>
<feature type="transmembrane region" description="Helical" evidence="5">
    <location>
        <begin position="182"/>
        <end position="201"/>
    </location>
</feature>
<dbReference type="RefSeq" id="WP_091670594.1">
    <property type="nucleotide sequence ID" value="NZ_FOKG01000002.1"/>
</dbReference>
<dbReference type="InterPro" id="IPR000537">
    <property type="entry name" value="UbiA_prenyltransferase"/>
</dbReference>
<dbReference type="PANTHER" id="PTHR42723">
    <property type="entry name" value="CHLOROPHYLL SYNTHASE"/>
    <property type="match status" value="1"/>
</dbReference>
<gene>
    <name evidence="6" type="ORF">SAMN05216266_102332</name>
</gene>
<keyword evidence="6" id="KW-0808">Transferase</keyword>
<evidence type="ECO:0000256" key="3">
    <source>
        <dbReference type="ARBA" id="ARBA00022989"/>
    </source>
</evidence>
<dbReference type="PANTHER" id="PTHR42723:SF1">
    <property type="entry name" value="CHLOROPHYLL SYNTHASE, CHLOROPLASTIC"/>
    <property type="match status" value="1"/>
</dbReference>
<feature type="transmembrane region" description="Helical" evidence="5">
    <location>
        <begin position="124"/>
        <end position="141"/>
    </location>
</feature>
<dbReference type="Proteomes" id="UP000243799">
    <property type="component" value="Unassembled WGS sequence"/>
</dbReference>
<evidence type="ECO:0000313" key="7">
    <source>
        <dbReference type="Proteomes" id="UP000243799"/>
    </source>
</evidence>
<evidence type="ECO:0000313" key="6">
    <source>
        <dbReference type="EMBL" id="SFA93839.1"/>
    </source>
</evidence>
<evidence type="ECO:0000256" key="4">
    <source>
        <dbReference type="ARBA" id="ARBA00023136"/>
    </source>
</evidence>
<keyword evidence="7" id="KW-1185">Reference proteome</keyword>
<feature type="transmembrane region" description="Helical" evidence="5">
    <location>
        <begin position="249"/>
        <end position="270"/>
    </location>
</feature>
<keyword evidence="3 5" id="KW-1133">Transmembrane helix</keyword>
<dbReference type="STRING" id="490629.SAMN05216266_102332"/>
<proteinExistence type="predicted"/>
<dbReference type="OrthoDB" id="3616905at2"/>
<dbReference type="InterPro" id="IPR044878">
    <property type="entry name" value="UbiA_sf"/>
</dbReference>
<feature type="transmembrane region" description="Helical" evidence="5">
    <location>
        <begin position="153"/>
        <end position="170"/>
    </location>
</feature>
<protein>
    <submittedName>
        <fullName evidence="6">4-hydroxybenzoate polyprenyltransferase</fullName>
    </submittedName>
</protein>